<dbReference type="RefSeq" id="WP_034224774.1">
    <property type="nucleotide sequence ID" value="NZ_AVCJ01000034.1"/>
</dbReference>
<comment type="caution">
    <text evidence="5">The sequence shown here is derived from an EMBL/GenBank/DDBJ whole genome shotgun (WGS) entry which is preliminary data.</text>
</comment>
<keyword evidence="3" id="KW-0560">Oxidoreductase</keyword>
<dbReference type="Pfam" id="PF00724">
    <property type="entry name" value="Oxidored_FMN"/>
    <property type="match status" value="1"/>
</dbReference>
<comment type="cofactor">
    <cofactor evidence="1">
        <name>FMN</name>
        <dbReference type="ChEBI" id="CHEBI:58210"/>
    </cofactor>
</comment>
<comment type="similarity">
    <text evidence="2">Belongs to the NADH:flavin oxidoreductase/NADH oxidase family.</text>
</comment>
<feature type="domain" description="NADH:flavin oxidoreductase/NADH oxidase N-terminal" evidence="4">
    <location>
        <begin position="5"/>
        <end position="331"/>
    </location>
</feature>
<dbReference type="PANTHER" id="PTHR22893:SF91">
    <property type="entry name" value="NADPH DEHYDROGENASE 2-RELATED"/>
    <property type="match status" value="1"/>
</dbReference>
<dbReference type="OrthoDB" id="8523426at2"/>
<protein>
    <recommendedName>
        <fullName evidence="4">NADH:flavin oxidoreductase/NADH oxidase N-terminal domain-containing protein</fullName>
    </recommendedName>
</protein>
<dbReference type="Gene3D" id="3.20.20.70">
    <property type="entry name" value="Aldolase class I"/>
    <property type="match status" value="1"/>
</dbReference>
<dbReference type="STRING" id="1121014.N788_05640"/>
<dbReference type="Proteomes" id="UP000029085">
    <property type="component" value="Unassembled WGS sequence"/>
</dbReference>
<evidence type="ECO:0000256" key="2">
    <source>
        <dbReference type="ARBA" id="ARBA00005979"/>
    </source>
</evidence>
<reference evidence="5 6" key="2">
    <citation type="journal article" date="2015" name="Stand. Genomic Sci.">
        <title>High quality draft genomic sequence of Arenimonas donghaensis DSM 18148(T).</title>
        <authorList>
            <person name="Chen F."/>
            <person name="Wang H."/>
            <person name="Cao Y."/>
            <person name="Li X."/>
            <person name="Wang G."/>
        </authorList>
    </citation>
    <scope>NUCLEOTIDE SEQUENCE [LARGE SCALE GENOMIC DNA]</scope>
    <source>
        <strain evidence="5 6">HO3-R19</strain>
    </source>
</reference>
<dbReference type="InterPro" id="IPR045247">
    <property type="entry name" value="Oye-like"/>
</dbReference>
<dbReference type="FunFam" id="3.20.20.70:FF:000059">
    <property type="entry name" value="N-ethylmaleimide reductase, FMN-linked"/>
    <property type="match status" value="1"/>
</dbReference>
<evidence type="ECO:0000313" key="5">
    <source>
        <dbReference type="EMBL" id="KFL36027.1"/>
    </source>
</evidence>
<sequence length="361" mass="38344">MKSILHAPTRLAGLTLRNRIVMAPMTRSRALGNVPGELVATYYRQRASAGLVITEGTSPSPNGLGYSRIPGLFNAEQARGWAAVAQAVHEEGGRISIQLMHSGRIGHPANLPPGAELLGPSGIAAAGQIWTDSQGMQDHPVPRAMTAADIQATRDEYVRSAILARESGLDFVEIHAANGYLAAQFLNPRSNQRDDRYGGSAENRRRFLLELVDAVAGAIGPAHVGVRVSPFNAFNDLAANYDGEREEYLALVDALAERGIAYLSLIAAPGAVPDDVVDETRRRFAGSLILAGDYDAVRAETDLAAGRADLIAFGRPFIANPDLPARLAAKAPLAEMQADKLYTPGPEGYADYPALSETAAA</sequence>
<evidence type="ECO:0000259" key="4">
    <source>
        <dbReference type="Pfam" id="PF00724"/>
    </source>
</evidence>
<accession>A0A087MGM4</accession>
<proteinExistence type="inferred from homology"/>
<evidence type="ECO:0000256" key="1">
    <source>
        <dbReference type="ARBA" id="ARBA00001917"/>
    </source>
</evidence>
<dbReference type="InterPro" id="IPR013785">
    <property type="entry name" value="Aldolase_TIM"/>
</dbReference>
<dbReference type="GO" id="GO:0005829">
    <property type="term" value="C:cytosol"/>
    <property type="evidence" value="ECO:0007669"/>
    <property type="project" value="TreeGrafter"/>
</dbReference>
<name>A0A087MGM4_9GAMM</name>
<dbReference type="SUPFAM" id="SSF51395">
    <property type="entry name" value="FMN-linked oxidoreductases"/>
    <property type="match status" value="1"/>
</dbReference>
<dbReference type="PATRIC" id="fig|1121014.3.peg.2033"/>
<dbReference type="EMBL" id="AVCJ01000034">
    <property type="protein sequence ID" value="KFL36027.1"/>
    <property type="molecule type" value="Genomic_DNA"/>
</dbReference>
<dbReference type="GO" id="GO:0010181">
    <property type="term" value="F:FMN binding"/>
    <property type="evidence" value="ECO:0007669"/>
    <property type="project" value="InterPro"/>
</dbReference>
<organism evidence="5 6">
    <name type="scientific">Arenimonas donghaensis DSM 18148 = HO3-R19</name>
    <dbReference type="NCBI Taxonomy" id="1121014"/>
    <lineage>
        <taxon>Bacteria</taxon>
        <taxon>Pseudomonadati</taxon>
        <taxon>Pseudomonadota</taxon>
        <taxon>Gammaproteobacteria</taxon>
        <taxon>Lysobacterales</taxon>
        <taxon>Lysobacteraceae</taxon>
        <taxon>Arenimonas</taxon>
    </lineage>
</organism>
<dbReference type="GO" id="GO:0016628">
    <property type="term" value="F:oxidoreductase activity, acting on the CH-CH group of donors, NAD or NADP as acceptor"/>
    <property type="evidence" value="ECO:0007669"/>
    <property type="project" value="UniProtKB-ARBA"/>
</dbReference>
<dbReference type="AlphaFoldDB" id="A0A087MGM4"/>
<keyword evidence="6" id="KW-1185">Reference proteome</keyword>
<dbReference type="PANTHER" id="PTHR22893">
    <property type="entry name" value="NADH OXIDOREDUCTASE-RELATED"/>
    <property type="match status" value="1"/>
</dbReference>
<dbReference type="CDD" id="cd02933">
    <property type="entry name" value="OYE_like_FMN"/>
    <property type="match status" value="1"/>
</dbReference>
<evidence type="ECO:0000256" key="3">
    <source>
        <dbReference type="ARBA" id="ARBA00023002"/>
    </source>
</evidence>
<gene>
    <name evidence="5" type="ORF">N788_05640</name>
</gene>
<reference evidence="6" key="1">
    <citation type="submission" date="2013-08" db="EMBL/GenBank/DDBJ databases">
        <title>Genome sequencing of Arenimonas donghaensis.</title>
        <authorList>
            <person name="Chen F."/>
            <person name="Wang G."/>
        </authorList>
    </citation>
    <scope>NUCLEOTIDE SEQUENCE [LARGE SCALE GENOMIC DNA]</scope>
    <source>
        <strain evidence="6">HO3-R19</strain>
    </source>
</reference>
<dbReference type="InterPro" id="IPR001155">
    <property type="entry name" value="OxRdtase_FMN_N"/>
</dbReference>
<evidence type="ECO:0000313" key="6">
    <source>
        <dbReference type="Proteomes" id="UP000029085"/>
    </source>
</evidence>